<evidence type="ECO:0000313" key="2">
    <source>
        <dbReference type="EMBL" id="OKL55578.1"/>
    </source>
</evidence>
<dbReference type="OrthoDB" id="4485682at2759"/>
<dbReference type="Proteomes" id="UP000214365">
    <property type="component" value="Unassembled WGS sequence"/>
</dbReference>
<evidence type="ECO:0000256" key="1">
    <source>
        <dbReference type="SAM" id="Phobius"/>
    </source>
</evidence>
<reference evidence="2 3" key="1">
    <citation type="submission" date="2015-06" db="EMBL/GenBank/DDBJ databases">
        <title>Talaromyces atroroseus IBT 11181 draft genome.</title>
        <authorList>
            <person name="Rasmussen K.B."/>
            <person name="Rasmussen S."/>
            <person name="Petersen B."/>
            <person name="Sicheritz-Ponten T."/>
            <person name="Mortensen U.H."/>
            <person name="Thrane U."/>
        </authorList>
    </citation>
    <scope>NUCLEOTIDE SEQUENCE [LARGE SCALE GENOMIC DNA]</scope>
    <source>
        <strain evidence="2 3">IBT 11181</strain>
    </source>
</reference>
<accession>A0A1Q5Q6V2</accession>
<keyword evidence="1" id="KW-1133">Transmembrane helix</keyword>
<keyword evidence="1" id="KW-0472">Membrane</keyword>
<keyword evidence="1" id="KW-0812">Transmembrane</keyword>
<dbReference type="InterPro" id="IPR021842">
    <property type="entry name" value="DUF3435"/>
</dbReference>
<dbReference type="AlphaFoldDB" id="A0A1Q5Q6V2"/>
<dbReference type="Pfam" id="PF11917">
    <property type="entry name" value="DUF3435"/>
    <property type="match status" value="1"/>
</dbReference>
<comment type="caution">
    <text evidence="2">The sequence shown here is derived from an EMBL/GenBank/DDBJ whole genome shotgun (WGS) entry which is preliminary data.</text>
</comment>
<gene>
    <name evidence="2" type="ORF">UA08_09151</name>
</gene>
<proteinExistence type="predicted"/>
<dbReference type="RefSeq" id="XP_020115699.1">
    <property type="nucleotide sequence ID" value="XM_020264134.1"/>
</dbReference>
<sequence length="278" mass="32288">MGLLLHANAFQANIKSMDDMRRRFVMHGCQQLELPLNGEMDDYYLFCKVDERDGEARILLDLPMTDGVFYGAIKSISFIMGLLNAFFFFHQFRYGAGKLLDKTGWVSESARNSIMNHANTSTFVKHYRPRNHTQMQQVVFGMNEDEPWDRALNSMNWNKDKRRPRFLDDTEKSFVENYLQDNYERNPIPELASQVAQAQNLVLNTRQRLRYKRLGQVRQEFGPKQAVIDINGQLDGTILPEDDVVEEFLPDGDMPVLQATLVEKLTIVPTVWTLEGEW</sequence>
<dbReference type="PANTHER" id="PTHR37535:SF2">
    <property type="entry name" value="FINGER DOMAIN PROTEIN, PUTATIVE (AFU_ORTHOLOGUE AFUA_6G09300)-RELATED"/>
    <property type="match status" value="1"/>
</dbReference>
<dbReference type="GeneID" id="31008907"/>
<protein>
    <submittedName>
        <fullName evidence="2">Uncharacterized protein</fullName>
    </submittedName>
</protein>
<dbReference type="PANTHER" id="PTHR37535">
    <property type="entry name" value="FLUG DOMAIN PROTEIN"/>
    <property type="match status" value="1"/>
</dbReference>
<name>A0A1Q5Q6V2_TALAT</name>
<keyword evidence="3" id="KW-1185">Reference proteome</keyword>
<feature type="transmembrane region" description="Helical" evidence="1">
    <location>
        <begin position="68"/>
        <end position="89"/>
    </location>
</feature>
<evidence type="ECO:0000313" key="3">
    <source>
        <dbReference type="Proteomes" id="UP000214365"/>
    </source>
</evidence>
<dbReference type="EMBL" id="LFMY01000019">
    <property type="protein sequence ID" value="OKL55578.1"/>
    <property type="molecule type" value="Genomic_DNA"/>
</dbReference>
<organism evidence="2 3">
    <name type="scientific">Talaromyces atroroseus</name>
    <dbReference type="NCBI Taxonomy" id="1441469"/>
    <lineage>
        <taxon>Eukaryota</taxon>
        <taxon>Fungi</taxon>
        <taxon>Dikarya</taxon>
        <taxon>Ascomycota</taxon>
        <taxon>Pezizomycotina</taxon>
        <taxon>Eurotiomycetes</taxon>
        <taxon>Eurotiomycetidae</taxon>
        <taxon>Eurotiales</taxon>
        <taxon>Trichocomaceae</taxon>
        <taxon>Talaromyces</taxon>
        <taxon>Talaromyces sect. Trachyspermi</taxon>
    </lineage>
</organism>
<dbReference type="STRING" id="1441469.A0A1Q5Q6V2"/>